<evidence type="ECO:0000256" key="1">
    <source>
        <dbReference type="ARBA" id="ARBA00004141"/>
    </source>
</evidence>
<keyword evidence="4 5" id="KW-0472">Membrane</keyword>
<dbReference type="OrthoDB" id="6097775at2759"/>
<dbReference type="InterPro" id="IPR006201">
    <property type="entry name" value="Neur_channel"/>
</dbReference>
<dbReference type="SUPFAM" id="SSF90112">
    <property type="entry name" value="Neurotransmitter-gated ion-channel transmembrane pore"/>
    <property type="match status" value="2"/>
</dbReference>
<dbReference type="PANTHER" id="PTHR18945">
    <property type="entry name" value="NEUROTRANSMITTER GATED ION CHANNEL"/>
    <property type="match status" value="1"/>
</dbReference>
<keyword evidence="5" id="KW-0813">Transport</keyword>
<keyword evidence="5" id="KW-0407">Ion channel</keyword>
<dbReference type="FunFam" id="2.70.170.10:FF:000030">
    <property type="entry name" value="AcetylCholine Receptor"/>
    <property type="match status" value="1"/>
</dbReference>
<dbReference type="Pfam" id="PF02931">
    <property type="entry name" value="Neur_chan_LBD"/>
    <property type="match status" value="2"/>
</dbReference>
<dbReference type="CDD" id="cd18997">
    <property type="entry name" value="LGIC_ECD_nAChR"/>
    <property type="match status" value="1"/>
</dbReference>
<evidence type="ECO:0000256" key="4">
    <source>
        <dbReference type="ARBA" id="ARBA00023136"/>
    </source>
</evidence>
<gene>
    <name evidence="8" type="ORF">MCOR_32800</name>
</gene>
<feature type="transmembrane region" description="Helical" evidence="5">
    <location>
        <begin position="527"/>
        <end position="545"/>
    </location>
</feature>
<evidence type="ECO:0000256" key="2">
    <source>
        <dbReference type="ARBA" id="ARBA00022692"/>
    </source>
</evidence>
<organism evidence="8 9">
    <name type="scientific">Mytilus coruscus</name>
    <name type="common">Sea mussel</name>
    <dbReference type="NCBI Taxonomy" id="42192"/>
    <lineage>
        <taxon>Eukaryota</taxon>
        <taxon>Metazoa</taxon>
        <taxon>Spiralia</taxon>
        <taxon>Lophotrochozoa</taxon>
        <taxon>Mollusca</taxon>
        <taxon>Bivalvia</taxon>
        <taxon>Autobranchia</taxon>
        <taxon>Pteriomorphia</taxon>
        <taxon>Mytilida</taxon>
        <taxon>Mytiloidea</taxon>
        <taxon>Mytilidae</taxon>
        <taxon>Mytilinae</taxon>
        <taxon>Mytilus</taxon>
    </lineage>
</organism>
<dbReference type="Proteomes" id="UP000507470">
    <property type="component" value="Unassembled WGS sequence"/>
</dbReference>
<dbReference type="GO" id="GO:0005230">
    <property type="term" value="F:extracellular ligand-gated monoatomic ion channel activity"/>
    <property type="evidence" value="ECO:0007669"/>
    <property type="project" value="InterPro"/>
</dbReference>
<dbReference type="Gene3D" id="2.70.170.10">
    <property type="entry name" value="Neurotransmitter-gated ion-channel ligand-binding domain"/>
    <property type="match status" value="2"/>
</dbReference>
<feature type="transmembrane region" description="Helical" evidence="5">
    <location>
        <begin position="654"/>
        <end position="671"/>
    </location>
</feature>
<proteinExistence type="inferred from homology"/>
<dbReference type="Gene3D" id="1.20.58.390">
    <property type="entry name" value="Neurotransmitter-gated ion-channel transmembrane domain"/>
    <property type="match status" value="2"/>
</dbReference>
<dbReference type="InterPro" id="IPR036734">
    <property type="entry name" value="Neur_chan_lig-bd_sf"/>
</dbReference>
<feature type="transmembrane region" description="Helical" evidence="5">
    <location>
        <begin position="557"/>
        <end position="584"/>
    </location>
</feature>
<feature type="domain" description="Neurotransmitter-gated ion-channel transmembrane" evidence="7">
    <location>
        <begin position="115"/>
        <end position="215"/>
    </location>
</feature>
<dbReference type="InterPro" id="IPR038050">
    <property type="entry name" value="Neuro_actylchol_rec"/>
</dbReference>
<dbReference type="GO" id="GO:0004888">
    <property type="term" value="F:transmembrane signaling receptor activity"/>
    <property type="evidence" value="ECO:0007669"/>
    <property type="project" value="InterPro"/>
</dbReference>
<accession>A0A6J8CPL3</accession>
<feature type="domain" description="Neurotransmitter-gated ion-channel transmembrane" evidence="7">
    <location>
        <begin position="502"/>
        <end position="596"/>
    </location>
</feature>
<evidence type="ECO:0000259" key="6">
    <source>
        <dbReference type="Pfam" id="PF02931"/>
    </source>
</evidence>
<feature type="domain" description="Neurotransmitter-gated ion-channel ligand-binding" evidence="6">
    <location>
        <begin position="2"/>
        <end position="108"/>
    </location>
</feature>
<keyword evidence="5" id="KW-0406">Ion transport</keyword>
<feature type="transmembrane region" description="Helical" evidence="5">
    <location>
        <begin position="263"/>
        <end position="283"/>
    </location>
</feature>
<evidence type="ECO:0000313" key="9">
    <source>
        <dbReference type="Proteomes" id="UP000507470"/>
    </source>
</evidence>
<dbReference type="PRINTS" id="PR00252">
    <property type="entry name" value="NRIONCHANNEL"/>
</dbReference>
<keyword evidence="3 5" id="KW-1133">Transmembrane helix</keyword>
<dbReference type="GO" id="GO:0016020">
    <property type="term" value="C:membrane"/>
    <property type="evidence" value="ECO:0007669"/>
    <property type="project" value="UniProtKB-SubCell"/>
</dbReference>
<dbReference type="SUPFAM" id="SSF63712">
    <property type="entry name" value="Nicotinic receptor ligand binding domain-like"/>
    <property type="match status" value="2"/>
</dbReference>
<name>A0A6J8CPL3_MYTCO</name>
<keyword evidence="2 5" id="KW-0812">Transmembrane</keyword>
<evidence type="ECO:0000313" key="8">
    <source>
        <dbReference type="EMBL" id="CAC5398428.1"/>
    </source>
</evidence>
<evidence type="ECO:0000259" key="7">
    <source>
        <dbReference type="Pfam" id="PF02932"/>
    </source>
</evidence>
<comment type="subcellular location">
    <subcellularLocation>
        <location evidence="1">Membrane</location>
        <topology evidence="1">Multi-pass membrane protein</topology>
    </subcellularLocation>
</comment>
<dbReference type="InterPro" id="IPR006202">
    <property type="entry name" value="Neur_chan_lig-bd"/>
</dbReference>
<protein>
    <submittedName>
        <fullName evidence="8">CHRNA10</fullName>
    </submittedName>
</protein>
<dbReference type="AlphaFoldDB" id="A0A6J8CPL3"/>
<feature type="transmembrane region" description="Helical" evidence="5">
    <location>
        <begin position="496"/>
        <end position="520"/>
    </location>
</feature>
<feature type="domain" description="Neurotransmitter-gated ion-channel ligand-binding" evidence="6">
    <location>
        <begin position="292"/>
        <end position="495"/>
    </location>
</feature>
<dbReference type="Pfam" id="PF02932">
    <property type="entry name" value="Neur_chan_memb"/>
    <property type="match status" value="2"/>
</dbReference>
<dbReference type="CDD" id="cd19051">
    <property type="entry name" value="LGIC_TM_cation"/>
    <property type="match status" value="2"/>
</dbReference>
<keyword evidence="9" id="KW-1185">Reference proteome</keyword>
<dbReference type="FunFam" id="2.70.170.10:FF:000060">
    <property type="entry name" value="Nicotinic acetylcholine receptor subunit alpha4"/>
    <property type="match status" value="1"/>
</dbReference>
<feature type="transmembrane region" description="Helical" evidence="5">
    <location>
        <begin position="170"/>
        <end position="196"/>
    </location>
</feature>
<reference evidence="8 9" key="1">
    <citation type="submission" date="2020-06" db="EMBL/GenBank/DDBJ databases">
        <authorList>
            <person name="Li R."/>
            <person name="Bekaert M."/>
        </authorList>
    </citation>
    <scope>NUCLEOTIDE SEQUENCE [LARGE SCALE GENOMIC DNA]</scope>
    <source>
        <strain evidence="9">wild</strain>
    </source>
</reference>
<evidence type="ECO:0000256" key="3">
    <source>
        <dbReference type="ARBA" id="ARBA00022989"/>
    </source>
</evidence>
<dbReference type="InterPro" id="IPR036719">
    <property type="entry name" value="Neuro-gated_channel_TM_sf"/>
</dbReference>
<dbReference type="PROSITE" id="PS00236">
    <property type="entry name" value="NEUROTR_ION_CHANNEL"/>
    <property type="match status" value="2"/>
</dbReference>
<feature type="transmembrane region" description="Helical" evidence="5">
    <location>
        <begin position="109"/>
        <end position="134"/>
    </location>
</feature>
<feature type="transmembrane region" description="Helical" evidence="5">
    <location>
        <begin position="208"/>
        <end position="227"/>
    </location>
</feature>
<evidence type="ECO:0000256" key="5">
    <source>
        <dbReference type="RuleBase" id="RU000687"/>
    </source>
</evidence>
<comment type="similarity">
    <text evidence="5">Belongs to the ligand-gated ion channel (TC 1.A.9) family.</text>
</comment>
<dbReference type="EMBL" id="CACVKT020005897">
    <property type="protein sequence ID" value="CAC5398428.1"/>
    <property type="molecule type" value="Genomic_DNA"/>
</dbReference>
<dbReference type="InterPro" id="IPR018000">
    <property type="entry name" value="Neurotransmitter_ion_chnl_CS"/>
</dbReference>
<dbReference type="InterPro" id="IPR006029">
    <property type="entry name" value="Neurotrans-gated_channel_TM"/>
</dbReference>
<sequence>MKSYKAIVYQDGTVYYNFPTLIESICPIDVTSFPFDSQMCPLVFGSWVYHGLQLDIQPRNNPGDLSSMKKNVEWIISNVEVERHVATYGCCPEPYPDVTFYIHLQRKPAYYVTNIIIPSVIITVLAILGYFLPVESGEKASLVITIMLSLSVFQLLVADKLPPSADATPWLMFFFNFILGMSAVSTMIQVTVINIYHRGEKSVPVWMTKYIIVPLCSITMVQIPGYISSKCCKKNHVEDIVEKDKEPTNTALWKCFSVALDRLGIILFVFTVTVGCGCVFAVHCTTSPVKTVSDVIFADYDSSLRPVCNGTTQVNATLGIALRQVIELDEPNQVIKLNLWIRLKWNDCLLQWDPNDFDGITNIIVPYKKIWVPDLTLYDSISSEFFGLADFRPTIYYDGSVYYNFPTVIEALCPIDVANFPFDSQKCELIFGSWAYHGFSLDFSPRSSAVDLSSMKQNVEWEVPNLTVERHVVYYGCCPEPYPDVTFYFHLKRKPAFYVTNIIIPSIMITILVALGFILPVSSGEKVSLVITVMLAMSVFQLLVADKLPPSAEATPWIVIFFNFILGLSGVSTILQGVVINVFYRGKQAIPNWLMKGVITPACLITFITLPGAERINCCTKKDDVQEITKEKLETEISDNAAVWKCFSNAIDRLGLASLSLTLIIGCIVIFEKITNAASG</sequence>
<comment type="caution">
    <text evidence="5">Lacks conserved residue(s) required for the propagation of feature annotation.</text>
</comment>